<evidence type="ECO:0000259" key="3">
    <source>
        <dbReference type="SMART" id="SM00829"/>
    </source>
</evidence>
<evidence type="ECO:0000256" key="2">
    <source>
        <dbReference type="ARBA" id="ARBA00023002"/>
    </source>
</evidence>
<dbReference type="Gene3D" id="3.90.180.10">
    <property type="entry name" value="Medium-chain alcohol dehydrogenases, catalytic domain"/>
    <property type="match status" value="1"/>
</dbReference>
<name>A0ABQ9RSL0_9PEZI</name>
<evidence type="ECO:0000313" key="4">
    <source>
        <dbReference type="EMBL" id="KAK1512005.1"/>
    </source>
</evidence>
<dbReference type="SMART" id="SM00829">
    <property type="entry name" value="PKS_ER"/>
    <property type="match status" value="1"/>
</dbReference>
<dbReference type="InterPro" id="IPR036291">
    <property type="entry name" value="NAD(P)-bd_dom_sf"/>
</dbReference>
<reference evidence="4 5" key="1">
    <citation type="submission" date="2016-10" db="EMBL/GenBank/DDBJ databases">
        <title>The genome sequence of Colletotrichum fioriniae PJ7.</title>
        <authorList>
            <person name="Baroncelli R."/>
        </authorList>
    </citation>
    <scope>NUCLEOTIDE SEQUENCE [LARGE SCALE GENOMIC DNA]</scope>
    <source>
        <strain evidence="4 5">Tom-12</strain>
    </source>
</reference>
<dbReference type="EMBL" id="MLFU01000002">
    <property type="protein sequence ID" value="KAK1512005.1"/>
    <property type="molecule type" value="Genomic_DNA"/>
</dbReference>
<comment type="caution">
    <text evidence="4">The sequence shown here is derived from an EMBL/GenBank/DDBJ whole genome shotgun (WGS) entry which is preliminary data.</text>
</comment>
<comment type="similarity">
    <text evidence="1">Belongs to the zinc-containing alcohol dehydrogenase family.</text>
</comment>
<evidence type="ECO:0000313" key="5">
    <source>
        <dbReference type="Proteomes" id="UP001227543"/>
    </source>
</evidence>
<dbReference type="Proteomes" id="UP001227543">
    <property type="component" value="Unassembled WGS sequence"/>
</dbReference>
<dbReference type="Gene3D" id="3.40.50.720">
    <property type="entry name" value="NAD(P)-binding Rossmann-like Domain"/>
    <property type="match status" value="1"/>
</dbReference>
<organism evidence="4 5">
    <name type="scientific">Colletotrichum tamarilloi</name>
    <dbReference type="NCBI Taxonomy" id="1209934"/>
    <lineage>
        <taxon>Eukaryota</taxon>
        <taxon>Fungi</taxon>
        <taxon>Dikarya</taxon>
        <taxon>Ascomycota</taxon>
        <taxon>Pezizomycotina</taxon>
        <taxon>Sordariomycetes</taxon>
        <taxon>Hypocreomycetidae</taxon>
        <taxon>Glomerellales</taxon>
        <taxon>Glomerellaceae</taxon>
        <taxon>Colletotrichum</taxon>
        <taxon>Colletotrichum acutatum species complex</taxon>
    </lineage>
</organism>
<dbReference type="SUPFAM" id="SSF51735">
    <property type="entry name" value="NAD(P)-binding Rossmann-fold domains"/>
    <property type="match status" value="1"/>
</dbReference>
<dbReference type="InterPro" id="IPR020843">
    <property type="entry name" value="ER"/>
</dbReference>
<dbReference type="Pfam" id="PF08240">
    <property type="entry name" value="ADH_N"/>
    <property type="match status" value="1"/>
</dbReference>
<keyword evidence="2" id="KW-0560">Oxidoreductase</keyword>
<dbReference type="PANTHER" id="PTHR45348">
    <property type="entry name" value="HYPOTHETICAL OXIDOREDUCTASE (EUROFUNG)"/>
    <property type="match status" value="1"/>
</dbReference>
<dbReference type="InterPro" id="IPR011032">
    <property type="entry name" value="GroES-like_sf"/>
</dbReference>
<sequence>MKMSTMPDLIKAVSQVVLSLVVIGKPLPAMVQSVPRPGPGEVLICVEATGLLALDQKFRDFGVFNIASRLPLVLSIDIVGMVVEYGISIAPSDVPFPPIGTRVLFQGNLRRPHAGGLAPYVLADPRLLLPVPVAISSLQAATLITNPFTAALSLFHSSGLEFPFPNTDTTFEYQKAHLIVLGAGTNVGTFIVQLAAIAGIGTIIPTSSKASFAKLRTLGATHVNDRSSSSIRSDVQTILGSPPLQVVEAYASGHPTLAASLFVPTNVSKAIVMLSSSTGADIDALAERGISLRNIYGSFEAHPDMFRSWASTLSRWLSSGQLEAPSHVVILSADPHLVNAALDDIGKGSGVRYVVDMGREDDVGEDRGDI</sequence>
<dbReference type="SUPFAM" id="SSF50129">
    <property type="entry name" value="GroES-like"/>
    <property type="match status" value="1"/>
</dbReference>
<protein>
    <recommendedName>
        <fullName evidence="3">Enoyl reductase (ER) domain-containing protein</fullName>
    </recommendedName>
</protein>
<feature type="domain" description="Enoyl reductase (ER)" evidence="3">
    <location>
        <begin position="15"/>
        <end position="355"/>
    </location>
</feature>
<proteinExistence type="inferred from homology"/>
<accession>A0ABQ9RSL0</accession>
<gene>
    <name evidence="4" type="ORF">CTAM01_00935</name>
</gene>
<keyword evidence="5" id="KW-1185">Reference proteome</keyword>
<evidence type="ECO:0000256" key="1">
    <source>
        <dbReference type="ARBA" id="ARBA00008072"/>
    </source>
</evidence>
<dbReference type="RefSeq" id="XP_060388441.1">
    <property type="nucleotide sequence ID" value="XM_060516979.1"/>
</dbReference>
<dbReference type="PANTHER" id="PTHR45348:SF2">
    <property type="entry name" value="ZINC-TYPE ALCOHOL DEHYDROGENASE-LIKE PROTEIN C2E1P3.01"/>
    <property type="match status" value="1"/>
</dbReference>
<dbReference type="GeneID" id="85401217"/>
<dbReference type="InterPro" id="IPR013154">
    <property type="entry name" value="ADH-like_N"/>
</dbReference>
<dbReference type="InterPro" id="IPR047122">
    <property type="entry name" value="Trans-enoyl_RdTase-like"/>
</dbReference>